<evidence type="ECO:0000256" key="1">
    <source>
        <dbReference type="ARBA" id="ARBA00001933"/>
    </source>
</evidence>
<evidence type="ECO:0000313" key="6">
    <source>
        <dbReference type="EMBL" id="SVB18608.1"/>
    </source>
</evidence>
<accession>A0A382BXS2</accession>
<dbReference type="NCBIfam" id="NF005292">
    <property type="entry name" value="PRK06815.1"/>
    <property type="match status" value="1"/>
</dbReference>
<dbReference type="GO" id="GO:0006565">
    <property type="term" value="P:L-serine catabolic process"/>
    <property type="evidence" value="ECO:0007669"/>
    <property type="project" value="TreeGrafter"/>
</dbReference>
<dbReference type="AlphaFoldDB" id="A0A382BXS2"/>
<dbReference type="InterPro" id="IPR050147">
    <property type="entry name" value="Ser/Thr_Dehydratase"/>
</dbReference>
<reference evidence="6" key="1">
    <citation type="submission" date="2018-05" db="EMBL/GenBank/DDBJ databases">
        <authorList>
            <person name="Lanie J.A."/>
            <person name="Ng W.-L."/>
            <person name="Kazmierczak K.M."/>
            <person name="Andrzejewski T.M."/>
            <person name="Davidsen T.M."/>
            <person name="Wayne K.J."/>
            <person name="Tettelin H."/>
            <person name="Glass J.I."/>
            <person name="Rusch D."/>
            <person name="Podicherti R."/>
            <person name="Tsui H.-C.T."/>
            <person name="Winkler M.E."/>
        </authorList>
    </citation>
    <scope>NUCLEOTIDE SEQUENCE</scope>
</reference>
<evidence type="ECO:0000256" key="4">
    <source>
        <dbReference type="ARBA" id="ARBA00023239"/>
    </source>
</evidence>
<dbReference type="GO" id="GO:0006567">
    <property type="term" value="P:L-threonine catabolic process"/>
    <property type="evidence" value="ECO:0007669"/>
    <property type="project" value="TreeGrafter"/>
</dbReference>
<proteinExistence type="inferred from homology"/>
<name>A0A382BXS2_9ZZZZ</name>
<keyword evidence="4" id="KW-0456">Lyase</keyword>
<dbReference type="FunFam" id="3.40.50.1100:FF:000005">
    <property type="entry name" value="Threonine dehydratase catabolic"/>
    <property type="match status" value="1"/>
</dbReference>
<feature type="domain" description="Tryptophan synthase beta chain-like PALP" evidence="5">
    <location>
        <begin position="18"/>
        <end position="304"/>
    </location>
</feature>
<dbReference type="PANTHER" id="PTHR48078:SF6">
    <property type="entry name" value="L-THREONINE DEHYDRATASE CATABOLIC TDCB"/>
    <property type="match status" value="1"/>
</dbReference>
<dbReference type="GO" id="GO:0003941">
    <property type="term" value="F:L-serine ammonia-lyase activity"/>
    <property type="evidence" value="ECO:0007669"/>
    <property type="project" value="TreeGrafter"/>
</dbReference>
<comment type="cofactor">
    <cofactor evidence="1">
        <name>pyridoxal 5'-phosphate</name>
        <dbReference type="ChEBI" id="CHEBI:597326"/>
    </cofactor>
</comment>
<dbReference type="CDD" id="cd01562">
    <property type="entry name" value="Thr-dehyd"/>
    <property type="match status" value="1"/>
</dbReference>
<dbReference type="EMBL" id="UINC01031875">
    <property type="protein sequence ID" value="SVB18608.1"/>
    <property type="molecule type" value="Genomic_DNA"/>
</dbReference>
<dbReference type="SUPFAM" id="SSF53686">
    <property type="entry name" value="Tryptophan synthase beta subunit-like PLP-dependent enzymes"/>
    <property type="match status" value="1"/>
</dbReference>
<dbReference type="InterPro" id="IPR036052">
    <property type="entry name" value="TrpB-like_PALP_sf"/>
</dbReference>
<evidence type="ECO:0000256" key="3">
    <source>
        <dbReference type="ARBA" id="ARBA00022898"/>
    </source>
</evidence>
<evidence type="ECO:0000256" key="2">
    <source>
        <dbReference type="ARBA" id="ARBA00010869"/>
    </source>
</evidence>
<dbReference type="Pfam" id="PF00291">
    <property type="entry name" value="PALP"/>
    <property type="match status" value="1"/>
</dbReference>
<organism evidence="6">
    <name type="scientific">marine metagenome</name>
    <dbReference type="NCBI Taxonomy" id="408172"/>
    <lineage>
        <taxon>unclassified sequences</taxon>
        <taxon>metagenomes</taxon>
        <taxon>ecological metagenomes</taxon>
    </lineage>
</organism>
<dbReference type="GO" id="GO:0004794">
    <property type="term" value="F:threonine deaminase activity"/>
    <property type="evidence" value="ECO:0007669"/>
    <property type="project" value="TreeGrafter"/>
</dbReference>
<dbReference type="Gene3D" id="3.40.50.1100">
    <property type="match status" value="2"/>
</dbReference>
<dbReference type="PANTHER" id="PTHR48078">
    <property type="entry name" value="THREONINE DEHYDRATASE, MITOCHONDRIAL-RELATED"/>
    <property type="match status" value="1"/>
</dbReference>
<protein>
    <recommendedName>
        <fullName evidence="5">Tryptophan synthase beta chain-like PALP domain-containing protein</fullName>
    </recommendedName>
</protein>
<comment type="similarity">
    <text evidence="2">Belongs to the serine/threonine dehydratase family.</text>
</comment>
<dbReference type="GO" id="GO:0009097">
    <property type="term" value="P:isoleucine biosynthetic process"/>
    <property type="evidence" value="ECO:0007669"/>
    <property type="project" value="TreeGrafter"/>
</dbReference>
<dbReference type="InterPro" id="IPR001926">
    <property type="entry name" value="TrpB-like_PALP"/>
</dbReference>
<evidence type="ECO:0000259" key="5">
    <source>
        <dbReference type="Pfam" id="PF00291"/>
    </source>
</evidence>
<keyword evidence="3" id="KW-0663">Pyridoxal phosphate</keyword>
<gene>
    <name evidence="6" type="ORF">METZ01_LOCUS171462</name>
</gene>
<sequence>MMNVQQSAFDAAQRINNYVLETPVEHSLWLSEETGADVWFKCENLQHTGSFKYRGAVNKLLSLSDAERSAGVVAASTGNHGAAVARAMSLLDTPGVIFVPENASPTKLKTIEQYGAEVRVAGDDCVVAEAAGRRHAEQNGMAYVSPYNDPDIVAGQGTTGVELVNQLPNMEALFISLGGGGLISGMAGAVKGEKKVSVVACSPENSPVMHKSVEAGKILNLESKPTLSDGTAGGVEEGAITFELCQKLVDDYVLITEREIADTFGAYTKNHSMMIEGSAAVAIAGFLKQKDRWPGKQVAIVLCGANISKETMEELL</sequence>